<dbReference type="AlphaFoldDB" id="A0A1D8B2F4"/>
<reference evidence="8 9" key="1">
    <citation type="submission" date="2016-09" db="EMBL/GenBank/DDBJ databases">
        <title>Complete genome sequence of Actinomyces hongkongensis HKU8.</title>
        <authorList>
            <person name="Gao Y.-X."/>
            <person name="Zhou Y.-Y."/>
            <person name="Xie Y."/>
            <person name="Wang M."/>
            <person name="Wang S.-J."/>
            <person name="Shen S.-G."/>
        </authorList>
    </citation>
    <scope>NUCLEOTIDE SEQUENCE [LARGE SCALE GENOMIC DNA]</scope>
    <source>
        <strain evidence="8 9">HKU8</strain>
    </source>
</reference>
<evidence type="ECO:0000256" key="1">
    <source>
        <dbReference type="ARBA" id="ARBA00004752"/>
    </source>
</evidence>
<dbReference type="RefSeq" id="WP_009743708.1">
    <property type="nucleotide sequence ID" value="NZ_CP017298.1"/>
</dbReference>
<gene>
    <name evidence="8" type="ORF">BH719_05145</name>
</gene>
<comment type="pathway">
    <text evidence="1 6">Cell wall biogenesis; peptidoglycan biosynthesis.</text>
</comment>
<keyword evidence="3 6" id="KW-0133">Cell shape</keyword>
<keyword evidence="2" id="KW-0808">Transferase</keyword>
<sequence>MGRPSKKTLWIAGAATALVLVTGVGAAAYAAHYADIGLPRASVAGVSVSGLTHDQIAEAVDARASQAVLTATVSGTTTELQLADLGVTVDAQASADQALAANASIMARLTAPFHTTQTPLVYSLDEDALARTGSDLALAAGPAAVESGVSPDADQGAFVATRGHAGKGIDTAALKEAATALAETLAPSSAEFTATDVEPTIAYADAVSAADAANRLISPEVSVTDGIDTYTAEVGDKLKWVSVTARNGALQTPTIDRAGVSAWVEATAESTNVGAKEAIDNVDPQGNVLVRSFPGSDGLEVDNADEVTSGIVSALESSSDYEGDFDYKKTTAPTKTMPAMPGYESYAYPAHEGEKWVDINLASSTLTAYEGQTVVHGPVDINHGGVGHETVVGTFHVYQKHAAQDMGCTPEWPYCARGVPWVSYFEGSYAMHGAPWVARFGIGSDASSHGCINMPVEEAQWMYDWDELGTAVVTHY</sequence>
<dbReference type="GO" id="GO:0008360">
    <property type="term" value="P:regulation of cell shape"/>
    <property type="evidence" value="ECO:0007669"/>
    <property type="project" value="UniProtKB-UniRule"/>
</dbReference>
<dbReference type="GO" id="GO:0016740">
    <property type="term" value="F:transferase activity"/>
    <property type="evidence" value="ECO:0007669"/>
    <property type="project" value="UniProtKB-KW"/>
</dbReference>
<dbReference type="Proteomes" id="UP000095214">
    <property type="component" value="Chromosome"/>
</dbReference>
<dbReference type="CDD" id="cd16913">
    <property type="entry name" value="YkuD_like"/>
    <property type="match status" value="1"/>
</dbReference>
<dbReference type="InterPro" id="IPR005490">
    <property type="entry name" value="LD_TPept_cat_dom"/>
</dbReference>
<evidence type="ECO:0000256" key="4">
    <source>
        <dbReference type="ARBA" id="ARBA00022984"/>
    </source>
</evidence>
<evidence type="ECO:0000313" key="9">
    <source>
        <dbReference type="Proteomes" id="UP000095214"/>
    </source>
</evidence>
<dbReference type="Gene3D" id="2.40.440.10">
    <property type="entry name" value="L,D-transpeptidase catalytic domain-like"/>
    <property type="match status" value="1"/>
</dbReference>
<dbReference type="UniPathway" id="UPA00219"/>
<feature type="active site" description="Proton donor/acceptor" evidence="6">
    <location>
        <position position="432"/>
    </location>
</feature>
<accession>A0A1D8B2F4</accession>
<evidence type="ECO:0000313" key="8">
    <source>
        <dbReference type="EMBL" id="AOS47326.1"/>
    </source>
</evidence>
<evidence type="ECO:0000256" key="6">
    <source>
        <dbReference type="PROSITE-ProRule" id="PRU01373"/>
    </source>
</evidence>
<dbReference type="KEGG" id="phon:BH719_05145"/>
<dbReference type="InterPro" id="IPR050979">
    <property type="entry name" value="LD-transpeptidase"/>
</dbReference>
<keyword evidence="9" id="KW-1185">Reference proteome</keyword>
<dbReference type="PANTHER" id="PTHR30582">
    <property type="entry name" value="L,D-TRANSPEPTIDASE"/>
    <property type="match status" value="1"/>
</dbReference>
<evidence type="ECO:0000256" key="5">
    <source>
        <dbReference type="ARBA" id="ARBA00023316"/>
    </source>
</evidence>
<evidence type="ECO:0000259" key="7">
    <source>
        <dbReference type="PROSITE" id="PS52029"/>
    </source>
</evidence>
<dbReference type="PROSITE" id="PS52029">
    <property type="entry name" value="LD_TPASE"/>
    <property type="match status" value="1"/>
</dbReference>
<dbReference type="STRING" id="178339.BH719_05145"/>
<protein>
    <submittedName>
        <fullName evidence="8">Peptidase</fullName>
    </submittedName>
</protein>
<evidence type="ECO:0000256" key="2">
    <source>
        <dbReference type="ARBA" id="ARBA00022679"/>
    </source>
</evidence>
<organism evidence="8 9">
    <name type="scientific">Pauljensenia hongkongensis</name>
    <dbReference type="NCBI Taxonomy" id="178339"/>
    <lineage>
        <taxon>Bacteria</taxon>
        <taxon>Bacillati</taxon>
        <taxon>Actinomycetota</taxon>
        <taxon>Actinomycetes</taxon>
        <taxon>Actinomycetales</taxon>
        <taxon>Actinomycetaceae</taxon>
        <taxon>Pauljensenia</taxon>
    </lineage>
</organism>
<dbReference type="EMBL" id="CP017298">
    <property type="protein sequence ID" value="AOS47326.1"/>
    <property type="molecule type" value="Genomic_DNA"/>
</dbReference>
<dbReference type="OrthoDB" id="3176960at2"/>
<evidence type="ECO:0000256" key="3">
    <source>
        <dbReference type="ARBA" id="ARBA00022960"/>
    </source>
</evidence>
<dbReference type="Pfam" id="PF03734">
    <property type="entry name" value="YkuD"/>
    <property type="match status" value="1"/>
</dbReference>
<dbReference type="GO" id="GO:0071972">
    <property type="term" value="F:peptidoglycan L,D-transpeptidase activity"/>
    <property type="evidence" value="ECO:0007669"/>
    <property type="project" value="TreeGrafter"/>
</dbReference>
<dbReference type="GO" id="GO:0005576">
    <property type="term" value="C:extracellular region"/>
    <property type="evidence" value="ECO:0007669"/>
    <property type="project" value="TreeGrafter"/>
</dbReference>
<proteinExistence type="predicted"/>
<name>A0A1D8B2F4_9ACTO</name>
<keyword evidence="5 6" id="KW-0961">Cell wall biogenesis/degradation</keyword>
<keyword evidence="4 6" id="KW-0573">Peptidoglycan synthesis</keyword>
<dbReference type="GO" id="GO:0071555">
    <property type="term" value="P:cell wall organization"/>
    <property type="evidence" value="ECO:0007669"/>
    <property type="project" value="UniProtKB-UniRule"/>
</dbReference>
<feature type="active site" description="Nucleophile" evidence="6">
    <location>
        <position position="451"/>
    </location>
</feature>
<feature type="domain" description="L,D-TPase catalytic" evidence="7">
    <location>
        <begin position="355"/>
        <end position="475"/>
    </location>
</feature>
<dbReference type="SUPFAM" id="SSF141523">
    <property type="entry name" value="L,D-transpeptidase catalytic domain-like"/>
    <property type="match status" value="1"/>
</dbReference>
<dbReference type="InterPro" id="IPR038063">
    <property type="entry name" value="Transpep_catalytic_dom"/>
</dbReference>
<dbReference type="PANTHER" id="PTHR30582:SF2">
    <property type="entry name" value="L,D-TRANSPEPTIDASE YCIB-RELATED"/>
    <property type="match status" value="1"/>
</dbReference>
<dbReference type="GO" id="GO:0018104">
    <property type="term" value="P:peptidoglycan-protein cross-linking"/>
    <property type="evidence" value="ECO:0007669"/>
    <property type="project" value="TreeGrafter"/>
</dbReference>